<dbReference type="Proteomes" id="UP000238042">
    <property type="component" value="Unassembled WGS sequence"/>
</dbReference>
<proteinExistence type="predicted"/>
<reference evidence="1 2" key="1">
    <citation type="submission" date="2018-02" db="EMBL/GenBank/DDBJ databases">
        <title>Genome sequences of Apibacter spp., gut symbionts of Asian honey bees.</title>
        <authorList>
            <person name="Kwong W.K."/>
            <person name="Steele M.I."/>
            <person name="Moran N.A."/>
        </authorList>
    </citation>
    <scope>NUCLEOTIDE SEQUENCE [LARGE SCALE GENOMIC DNA]</scope>
    <source>
        <strain evidence="2">wkB301</strain>
    </source>
</reference>
<dbReference type="RefSeq" id="WP_221405056.1">
    <property type="nucleotide sequence ID" value="NZ_PSZM01000004.1"/>
</dbReference>
<comment type="caution">
    <text evidence="1">The sequence shown here is derived from an EMBL/GenBank/DDBJ whole genome shotgun (WGS) entry which is preliminary data.</text>
</comment>
<keyword evidence="2" id="KW-1185">Reference proteome</keyword>
<protein>
    <submittedName>
        <fullName evidence="1">Uncharacterized protein</fullName>
    </submittedName>
</protein>
<name>A0A2S8AFK9_9FLAO</name>
<dbReference type="SUPFAM" id="SSF55486">
    <property type="entry name" value="Metalloproteases ('zincins'), catalytic domain"/>
    <property type="match status" value="1"/>
</dbReference>
<feature type="non-terminal residue" evidence="1">
    <location>
        <position position="1"/>
    </location>
</feature>
<dbReference type="EMBL" id="PSZM01000004">
    <property type="protein sequence ID" value="PQL94743.1"/>
    <property type="molecule type" value="Genomic_DNA"/>
</dbReference>
<sequence length="159" mass="17530">ISYETKTLAEAQELAKGNTDRKLNFIRIEKDKNRLGRSFMRQLGSNTGHWLVSDGLGESSTAPHENAHGLGLEHESDQRGRGIPNIMAARGTLVNSEYQYDPKAKSGAKGGTVNPIYRRVRNGDIQKIINNIKTDSNGNNYIGSPKIDNTLLDKTGHDL</sequence>
<organism evidence="1 2">
    <name type="scientific">Apibacter adventoris</name>
    <dbReference type="NCBI Taxonomy" id="1679466"/>
    <lineage>
        <taxon>Bacteria</taxon>
        <taxon>Pseudomonadati</taxon>
        <taxon>Bacteroidota</taxon>
        <taxon>Flavobacteriia</taxon>
        <taxon>Flavobacteriales</taxon>
        <taxon>Weeksellaceae</taxon>
        <taxon>Apibacter</taxon>
    </lineage>
</organism>
<dbReference type="AlphaFoldDB" id="A0A2S8AFK9"/>
<gene>
    <name evidence="1" type="ORF">C4S77_02720</name>
</gene>
<accession>A0A2S8AFK9</accession>
<evidence type="ECO:0000313" key="2">
    <source>
        <dbReference type="Proteomes" id="UP000238042"/>
    </source>
</evidence>
<evidence type="ECO:0000313" key="1">
    <source>
        <dbReference type="EMBL" id="PQL94743.1"/>
    </source>
</evidence>